<dbReference type="InterPro" id="IPR026983">
    <property type="entry name" value="DHC"/>
</dbReference>
<dbReference type="EMBL" id="CAUYUJ010000403">
    <property type="protein sequence ID" value="CAK0790350.1"/>
    <property type="molecule type" value="Genomic_DNA"/>
</dbReference>
<feature type="domain" description="Dynein heavy chain linker" evidence="1">
    <location>
        <begin position="85"/>
        <end position="194"/>
    </location>
</feature>
<organism evidence="2 3">
    <name type="scientific">Prorocentrum cordatum</name>
    <dbReference type="NCBI Taxonomy" id="2364126"/>
    <lineage>
        <taxon>Eukaryota</taxon>
        <taxon>Sar</taxon>
        <taxon>Alveolata</taxon>
        <taxon>Dinophyceae</taxon>
        <taxon>Prorocentrales</taxon>
        <taxon>Prorocentraceae</taxon>
        <taxon>Prorocentrum</taxon>
    </lineage>
</organism>
<gene>
    <name evidence="2" type="ORF">PCOR1329_LOCUS1644</name>
</gene>
<evidence type="ECO:0000313" key="2">
    <source>
        <dbReference type="EMBL" id="CAK0790350.1"/>
    </source>
</evidence>
<dbReference type="PANTHER" id="PTHR45703:SF1">
    <property type="entry name" value="DYNEINS HEAVY CHAIN"/>
    <property type="match status" value="1"/>
</dbReference>
<evidence type="ECO:0000259" key="1">
    <source>
        <dbReference type="Pfam" id="PF08393"/>
    </source>
</evidence>
<sequence length="207" mass="23069">MPARWQRFPILACTGDRAGGRREEEDRGKAGDGYWDPVCVLAASAEDGACVRSRVRLSASLSFSILRALSEALLGWDPSEFEKLQEGIDKLQPYDDLWKLVEACGQADKKWMRGPLFQIEPEAVDQAGLPEMGGRLHVSALFDNMQPPLPTPAGVAKKIKKDLDSFKQHLPLIHALCNPGLRQRHWDSISEAVARHLSWETVPLFEA</sequence>
<protein>
    <recommendedName>
        <fullName evidence="1">Dynein heavy chain linker domain-containing protein</fullName>
    </recommendedName>
</protein>
<dbReference type="InterPro" id="IPR013602">
    <property type="entry name" value="Dynein_heavy_linker"/>
</dbReference>
<reference evidence="2" key="1">
    <citation type="submission" date="2023-10" db="EMBL/GenBank/DDBJ databases">
        <authorList>
            <person name="Chen Y."/>
            <person name="Shah S."/>
            <person name="Dougan E. K."/>
            <person name="Thang M."/>
            <person name="Chan C."/>
        </authorList>
    </citation>
    <scope>NUCLEOTIDE SEQUENCE [LARGE SCALE GENOMIC DNA]</scope>
</reference>
<keyword evidence="3" id="KW-1185">Reference proteome</keyword>
<name>A0ABN9PDE6_9DINO</name>
<evidence type="ECO:0000313" key="3">
    <source>
        <dbReference type="Proteomes" id="UP001189429"/>
    </source>
</evidence>
<comment type="caution">
    <text evidence="2">The sequence shown here is derived from an EMBL/GenBank/DDBJ whole genome shotgun (WGS) entry which is preliminary data.</text>
</comment>
<dbReference type="Proteomes" id="UP001189429">
    <property type="component" value="Unassembled WGS sequence"/>
</dbReference>
<proteinExistence type="predicted"/>
<dbReference type="Pfam" id="PF08393">
    <property type="entry name" value="DHC_N2"/>
    <property type="match status" value="1"/>
</dbReference>
<accession>A0ABN9PDE6</accession>
<dbReference type="PANTHER" id="PTHR45703">
    <property type="entry name" value="DYNEIN HEAVY CHAIN"/>
    <property type="match status" value="1"/>
</dbReference>